<name>A0AC60QYW9_IXOPE</name>
<keyword evidence="2" id="KW-1185">Reference proteome</keyword>
<comment type="caution">
    <text evidence="1">The sequence shown here is derived from an EMBL/GenBank/DDBJ whole genome shotgun (WGS) entry which is preliminary data.</text>
</comment>
<proteinExistence type="predicted"/>
<dbReference type="Proteomes" id="UP000805193">
    <property type="component" value="Unassembled WGS sequence"/>
</dbReference>
<protein>
    <submittedName>
        <fullName evidence="1">Uncharacterized protein</fullName>
    </submittedName>
</protein>
<organism evidence="1 2">
    <name type="scientific">Ixodes persulcatus</name>
    <name type="common">Taiga tick</name>
    <dbReference type="NCBI Taxonomy" id="34615"/>
    <lineage>
        <taxon>Eukaryota</taxon>
        <taxon>Metazoa</taxon>
        <taxon>Ecdysozoa</taxon>
        <taxon>Arthropoda</taxon>
        <taxon>Chelicerata</taxon>
        <taxon>Arachnida</taxon>
        <taxon>Acari</taxon>
        <taxon>Parasitiformes</taxon>
        <taxon>Ixodida</taxon>
        <taxon>Ixodoidea</taxon>
        <taxon>Ixodidae</taxon>
        <taxon>Ixodinae</taxon>
        <taxon>Ixodes</taxon>
    </lineage>
</organism>
<reference evidence="1 2" key="1">
    <citation type="journal article" date="2020" name="Cell">
        <title>Large-Scale Comparative Analyses of Tick Genomes Elucidate Their Genetic Diversity and Vector Capacities.</title>
        <authorList>
            <consortium name="Tick Genome and Microbiome Consortium (TIGMIC)"/>
            <person name="Jia N."/>
            <person name="Wang J."/>
            <person name="Shi W."/>
            <person name="Du L."/>
            <person name="Sun Y."/>
            <person name="Zhan W."/>
            <person name="Jiang J.F."/>
            <person name="Wang Q."/>
            <person name="Zhang B."/>
            <person name="Ji P."/>
            <person name="Bell-Sakyi L."/>
            <person name="Cui X.M."/>
            <person name="Yuan T.T."/>
            <person name="Jiang B.G."/>
            <person name="Yang W.F."/>
            <person name="Lam T.T."/>
            <person name="Chang Q.C."/>
            <person name="Ding S.J."/>
            <person name="Wang X.J."/>
            <person name="Zhu J.G."/>
            <person name="Ruan X.D."/>
            <person name="Zhao L."/>
            <person name="Wei J.T."/>
            <person name="Ye R.Z."/>
            <person name="Que T.C."/>
            <person name="Du C.H."/>
            <person name="Zhou Y.H."/>
            <person name="Cheng J.X."/>
            <person name="Dai P.F."/>
            <person name="Guo W.B."/>
            <person name="Han X.H."/>
            <person name="Huang E.J."/>
            <person name="Li L.F."/>
            <person name="Wei W."/>
            <person name="Gao Y.C."/>
            <person name="Liu J.Z."/>
            <person name="Shao H.Z."/>
            <person name="Wang X."/>
            <person name="Wang C.C."/>
            <person name="Yang T.C."/>
            <person name="Huo Q.B."/>
            <person name="Li W."/>
            <person name="Chen H.Y."/>
            <person name="Chen S.E."/>
            <person name="Zhou L.G."/>
            <person name="Ni X.B."/>
            <person name="Tian J.H."/>
            <person name="Sheng Y."/>
            <person name="Liu T."/>
            <person name="Pan Y.S."/>
            <person name="Xia L.Y."/>
            <person name="Li J."/>
            <person name="Zhao F."/>
            <person name="Cao W.C."/>
        </authorList>
    </citation>
    <scope>NUCLEOTIDE SEQUENCE [LARGE SCALE GENOMIC DNA]</scope>
    <source>
        <strain evidence="1">Iper-2018</strain>
    </source>
</reference>
<accession>A0AC60QYW9</accession>
<sequence>MSKLILLTVTSHFILFSTSQLCFFTTTSQLHNSKEYRLAEFVHEEIPDDLPESFDAREKWSHRDSIHLIRDQSGCGSCWAFGATEAMSDRVCIHSNGKIQVNISAEDLLDCCDTSVVSTTPGCKTSSLASCEHHTKGRFPNCTTIVRTPKCVHRCRKGYGKDYQDDKHFGHAVRILGWDTENGTPYWLVANSWNEDWGDKSYFKILRGQDECGIEEDINAGIPKSE</sequence>
<evidence type="ECO:0000313" key="1">
    <source>
        <dbReference type="EMBL" id="KAG0444881.1"/>
    </source>
</evidence>
<evidence type="ECO:0000313" key="2">
    <source>
        <dbReference type="Proteomes" id="UP000805193"/>
    </source>
</evidence>
<gene>
    <name evidence="1" type="ORF">HPB47_013273</name>
</gene>
<dbReference type="EMBL" id="JABSTQ010001319">
    <property type="protein sequence ID" value="KAG0444881.1"/>
    <property type="molecule type" value="Genomic_DNA"/>
</dbReference>